<dbReference type="AlphaFoldDB" id="A0A3N5ATY6"/>
<accession>A0A3N5ATY6</accession>
<dbReference type="OrthoDB" id="1803757at2"/>
<evidence type="ECO:0008006" key="3">
    <source>
        <dbReference type="Google" id="ProtNLM"/>
    </source>
</evidence>
<proteinExistence type="predicted"/>
<dbReference type="EMBL" id="RKRE01000002">
    <property type="protein sequence ID" value="RPF47090.1"/>
    <property type="molecule type" value="Genomic_DNA"/>
</dbReference>
<name>A0A3N5ATY6_9THEO</name>
<dbReference type="RefSeq" id="WP_123929871.1">
    <property type="nucleotide sequence ID" value="NZ_RKRE01000002.1"/>
</dbReference>
<sequence length="321" mass="35280">MGIGGVSRVTLPPGLSWRLPWYLRPGQMVMVETISVTGPEAVVRIAGQTFNARGELPAAPATFWALVEAITGETLYLRRIGSDLTEEMTPEDLARLLELPPDRDTVNLLREMLKHRLPLERQFILRLLAEGRAFPEEERDAFWAARLYLENLDLREDAAKLRLAVDYLVRSRTAGQPTRELAAGQELLNSARPLTPGADLLRFFTFRGPEGSGEVFLVEKDGDGPEGGLPAGIIVQVSSPVLGETWVCLIEDTGGYTLRVAVSQEWAAAIATEALEILKTRLGELGYRVAGTSVSTRPVRTVFDALQDTETTGYRPVNAIV</sequence>
<evidence type="ECO:0000313" key="2">
    <source>
        <dbReference type="Proteomes" id="UP000282654"/>
    </source>
</evidence>
<keyword evidence="2" id="KW-1185">Reference proteome</keyword>
<protein>
    <recommendedName>
        <fullName evidence="3">Flagellar hook-length control protein FliK</fullName>
    </recommendedName>
</protein>
<dbReference type="Proteomes" id="UP000282654">
    <property type="component" value="Unassembled WGS sequence"/>
</dbReference>
<gene>
    <name evidence="1" type="ORF">EDD75_1362</name>
</gene>
<evidence type="ECO:0000313" key="1">
    <source>
        <dbReference type="EMBL" id="RPF47090.1"/>
    </source>
</evidence>
<comment type="caution">
    <text evidence="1">The sequence shown here is derived from an EMBL/GenBank/DDBJ whole genome shotgun (WGS) entry which is preliminary data.</text>
</comment>
<organism evidence="1 2">
    <name type="scientific">Thermodesulfitimonas autotrophica</name>
    <dbReference type="NCBI Taxonomy" id="1894989"/>
    <lineage>
        <taxon>Bacteria</taxon>
        <taxon>Bacillati</taxon>
        <taxon>Bacillota</taxon>
        <taxon>Clostridia</taxon>
        <taxon>Thermoanaerobacterales</taxon>
        <taxon>Thermoanaerobacteraceae</taxon>
        <taxon>Thermodesulfitimonas</taxon>
    </lineage>
</organism>
<reference evidence="1 2" key="1">
    <citation type="submission" date="2018-11" db="EMBL/GenBank/DDBJ databases">
        <title>Genomic Encyclopedia of Type Strains, Phase IV (KMG-IV): sequencing the most valuable type-strain genomes for metagenomic binning, comparative biology and taxonomic classification.</title>
        <authorList>
            <person name="Goeker M."/>
        </authorList>
    </citation>
    <scope>NUCLEOTIDE SEQUENCE [LARGE SCALE GENOMIC DNA]</scope>
    <source>
        <strain evidence="1 2">DSM 102936</strain>
    </source>
</reference>